<protein>
    <submittedName>
        <fullName evidence="2">Uncharacterized protein</fullName>
    </submittedName>
</protein>
<evidence type="ECO:0000313" key="2">
    <source>
        <dbReference type="EMBL" id="EMF11860.1"/>
    </source>
</evidence>
<reference evidence="2 3" key="1">
    <citation type="journal article" date="2012" name="PLoS Pathog.">
        <title>Diverse lifestyles and strategies of plant pathogenesis encoded in the genomes of eighteen Dothideomycetes fungi.</title>
        <authorList>
            <person name="Ohm R.A."/>
            <person name="Feau N."/>
            <person name="Henrissat B."/>
            <person name="Schoch C.L."/>
            <person name="Horwitz B.A."/>
            <person name="Barry K.W."/>
            <person name="Condon B.J."/>
            <person name="Copeland A.C."/>
            <person name="Dhillon B."/>
            <person name="Glaser F."/>
            <person name="Hesse C.N."/>
            <person name="Kosti I."/>
            <person name="LaButti K."/>
            <person name="Lindquist E.A."/>
            <person name="Lucas S."/>
            <person name="Salamov A.A."/>
            <person name="Bradshaw R.E."/>
            <person name="Ciuffetti L."/>
            <person name="Hamelin R.C."/>
            <person name="Kema G.H.J."/>
            <person name="Lawrence C."/>
            <person name="Scott J.A."/>
            <person name="Spatafora J.W."/>
            <person name="Turgeon B.G."/>
            <person name="de Wit P.J.G.M."/>
            <person name="Zhong S."/>
            <person name="Goodwin S.B."/>
            <person name="Grigoriev I.V."/>
        </authorList>
    </citation>
    <scope>NUCLEOTIDE SEQUENCE [LARGE SCALE GENOMIC DNA]</scope>
    <source>
        <strain evidence="2 3">SO2202</strain>
    </source>
</reference>
<feature type="compositionally biased region" description="Basic and acidic residues" evidence="1">
    <location>
        <begin position="174"/>
        <end position="185"/>
    </location>
</feature>
<accession>N1QJ89</accession>
<feature type="region of interest" description="Disordered" evidence="1">
    <location>
        <begin position="1"/>
        <end position="110"/>
    </location>
</feature>
<dbReference type="HOGENOM" id="CLU_1255778_0_0_1"/>
<dbReference type="eggNOG" id="ENOG502R9CP">
    <property type="taxonomic scope" value="Eukaryota"/>
</dbReference>
<name>N1QJ89_SPHMS</name>
<dbReference type="GeneID" id="27899728"/>
<dbReference type="OMA" id="EHEANNM"/>
<feature type="compositionally biased region" description="Polar residues" evidence="1">
    <location>
        <begin position="9"/>
        <end position="34"/>
    </location>
</feature>
<organism evidence="2 3">
    <name type="scientific">Sphaerulina musiva (strain SO2202)</name>
    <name type="common">Poplar stem canker fungus</name>
    <name type="synonym">Septoria musiva</name>
    <dbReference type="NCBI Taxonomy" id="692275"/>
    <lineage>
        <taxon>Eukaryota</taxon>
        <taxon>Fungi</taxon>
        <taxon>Dikarya</taxon>
        <taxon>Ascomycota</taxon>
        <taxon>Pezizomycotina</taxon>
        <taxon>Dothideomycetes</taxon>
        <taxon>Dothideomycetidae</taxon>
        <taxon>Mycosphaerellales</taxon>
        <taxon>Mycosphaerellaceae</taxon>
        <taxon>Sphaerulina</taxon>
    </lineage>
</organism>
<gene>
    <name evidence="2" type="ORF">SEPMUDRAFT_133838</name>
</gene>
<feature type="region of interest" description="Disordered" evidence="1">
    <location>
        <begin position="164"/>
        <end position="185"/>
    </location>
</feature>
<feature type="compositionally biased region" description="Low complexity" evidence="1">
    <location>
        <begin position="70"/>
        <end position="84"/>
    </location>
</feature>
<dbReference type="OrthoDB" id="3910509at2759"/>
<evidence type="ECO:0000256" key="1">
    <source>
        <dbReference type="SAM" id="MobiDB-lite"/>
    </source>
</evidence>
<sequence length="217" mass="24525">MSRAPHDPFTSSSNAASSLRQASVAPTRSRQQAPSLFAPSLLRRPTSRTTPRVEEGVVLQDSDSEEDASLLGLARRPRQQQQQLRRARHGSPDNSRHARLRPRQQAEEQDIVHRQPDGSYLLGASTLGIAAPQAMFAMGQQEGEMTTEQLDNYHRDLARRYFTSGTHMGGRHSRAAEDEFERETPELTASLRQQVIEKLEDERWLFEPSDRFQPGLL</sequence>
<proteinExistence type="predicted"/>
<dbReference type="AlphaFoldDB" id="N1QJ89"/>
<dbReference type="RefSeq" id="XP_016759981.1">
    <property type="nucleotide sequence ID" value="XM_016902591.1"/>
</dbReference>
<dbReference type="Proteomes" id="UP000016931">
    <property type="component" value="Unassembled WGS sequence"/>
</dbReference>
<feature type="compositionally biased region" description="Low complexity" evidence="1">
    <location>
        <begin position="39"/>
        <end position="50"/>
    </location>
</feature>
<keyword evidence="3" id="KW-1185">Reference proteome</keyword>
<evidence type="ECO:0000313" key="3">
    <source>
        <dbReference type="Proteomes" id="UP000016931"/>
    </source>
</evidence>
<dbReference type="EMBL" id="KB456265">
    <property type="protein sequence ID" value="EMF11860.1"/>
    <property type="molecule type" value="Genomic_DNA"/>
</dbReference>